<keyword evidence="14" id="KW-1185">Reference proteome</keyword>
<proteinExistence type="inferred from homology"/>
<dbReference type="PROSITE" id="PS52016">
    <property type="entry name" value="TONB_DEPENDENT_REC_3"/>
    <property type="match status" value="1"/>
</dbReference>
<keyword evidence="13" id="KW-0675">Receptor</keyword>
<evidence type="ECO:0000256" key="9">
    <source>
        <dbReference type="RuleBase" id="RU003357"/>
    </source>
</evidence>
<evidence type="ECO:0000256" key="7">
    <source>
        <dbReference type="ARBA" id="ARBA00023237"/>
    </source>
</evidence>
<dbReference type="PANTHER" id="PTHR30069:SF42">
    <property type="entry name" value="FERRIC AEROBACTIN RECEPTOR"/>
    <property type="match status" value="1"/>
</dbReference>
<dbReference type="InterPro" id="IPR037066">
    <property type="entry name" value="Plug_dom_sf"/>
</dbReference>
<evidence type="ECO:0000259" key="11">
    <source>
        <dbReference type="Pfam" id="PF00593"/>
    </source>
</evidence>
<evidence type="ECO:0000313" key="13">
    <source>
        <dbReference type="EMBL" id="MFC0317115.1"/>
    </source>
</evidence>
<dbReference type="RefSeq" id="WP_130854833.1">
    <property type="nucleotide sequence ID" value="NZ_JBHLWO010000001.1"/>
</dbReference>
<sequence>MMRKYLVVCLMMTTYLLPTYAQTLRINGFVKDKNRPVPYANISIADSLKTTANTEGEYSLTVHPDLTAVLKVRAVGYEDFLLALKHLKLDTTITIHLQTKANRLNEVVISATRKAEEIRNIVSSVTVVSKKKLETEMAINPDLSNILANQVPGFAPTAQTGNNVGQNLRGRPMLVMIDGVSQSSPLRNAEVDIRSIDPSVLQQIEVVKGATAIYGNGAAGGLVNYVTMVPDTAARFAGKTQVNVTGSLIDSKNSLGGRLSQQFYGKINKFDYVVSGMYEQTGEYKDAEGDVVGPNYSLGETDSYNTFIKIGFEPDTHQRLQFTYNLYSSLQNSNFTLINGNIATGQKATGVLGKPLGIPTGVDYNHNLHFAYTIDHLFLNSSMNIDAYYEKRKDVFYVSIGRFDGGDGQSLASNDKKGARLFLHTPILVGKRAKANLSYGFDFLKDKTAQPLVDGRIWVPTMDMNNLAPFAQADFTFFNDLILKTGFRYEDVKIKVDDYTTLRTTNASGETLTPSFNVAGGNLKYGTGLFNVGLKYNRLNLFSPFVSFSQGFSVMDIGLALRDAKVNSIDKINTDAVKVNNYEAGFESRLDNLIFSLSAYRSTSQLGIEVVYDPNTDLFNTVRSPEKIYGFEIAADYLISSAVQLGASYSYTEGKRDVNDNGKYNDPEDMYLNGRRISAPKITGNISYRPIKALNLTLYYTGIASRDRFEKNVKGAYNGNEGPVQSYNLFSFSGNYQVKRNTHIMVGIDNIFNEDYFPARAQWFMQPGFYSKGRGRSFSIGLAVSY</sequence>
<dbReference type="InterPro" id="IPR012910">
    <property type="entry name" value="Plug_dom"/>
</dbReference>
<dbReference type="InterPro" id="IPR036942">
    <property type="entry name" value="Beta-barrel_TonB_sf"/>
</dbReference>
<dbReference type="CDD" id="cd01347">
    <property type="entry name" value="ligand_gated_channel"/>
    <property type="match status" value="1"/>
</dbReference>
<dbReference type="PANTHER" id="PTHR30069">
    <property type="entry name" value="TONB-DEPENDENT OUTER MEMBRANE RECEPTOR"/>
    <property type="match status" value="1"/>
</dbReference>
<evidence type="ECO:0000256" key="2">
    <source>
        <dbReference type="ARBA" id="ARBA00022448"/>
    </source>
</evidence>
<dbReference type="Proteomes" id="UP001589774">
    <property type="component" value="Unassembled WGS sequence"/>
</dbReference>
<name>A0ABV6HE24_9SPHI</name>
<dbReference type="InterPro" id="IPR000531">
    <property type="entry name" value="Beta-barrel_TonB"/>
</dbReference>
<comment type="subcellular location">
    <subcellularLocation>
        <location evidence="1 8">Cell outer membrane</location>
        <topology evidence="1 8">Multi-pass membrane protein</topology>
    </subcellularLocation>
</comment>
<keyword evidence="7 8" id="KW-0998">Cell outer membrane</keyword>
<gene>
    <name evidence="13" type="ORF">ACFFI0_02295</name>
</gene>
<dbReference type="SUPFAM" id="SSF56935">
    <property type="entry name" value="Porins"/>
    <property type="match status" value="1"/>
</dbReference>
<feature type="chain" id="PRO_5047459553" evidence="10">
    <location>
        <begin position="22"/>
        <end position="786"/>
    </location>
</feature>
<keyword evidence="4 8" id="KW-0812">Transmembrane</keyword>
<evidence type="ECO:0000256" key="5">
    <source>
        <dbReference type="ARBA" id="ARBA00023077"/>
    </source>
</evidence>
<organism evidence="13 14">
    <name type="scientific">Olivibacter oleidegradans</name>
    <dbReference type="NCBI Taxonomy" id="760123"/>
    <lineage>
        <taxon>Bacteria</taxon>
        <taxon>Pseudomonadati</taxon>
        <taxon>Bacteroidota</taxon>
        <taxon>Sphingobacteriia</taxon>
        <taxon>Sphingobacteriales</taxon>
        <taxon>Sphingobacteriaceae</taxon>
        <taxon>Olivibacter</taxon>
    </lineage>
</organism>
<dbReference type="Pfam" id="PF00593">
    <property type="entry name" value="TonB_dep_Rec_b-barrel"/>
    <property type="match status" value="1"/>
</dbReference>
<dbReference type="InterPro" id="IPR039426">
    <property type="entry name" value="TonB-dep_rcpt-like"/>
</dbReference>
<evidence type="ECO:0000256" key="6">
    <source>
        <dbReference type="ARBA" id="ARBA00023136"/>
    </source>
</evidence>
<dbReference type="SUPFAM" id="SSF49464">
    <property type="entry name" value="Carboxypeptidase regulatory domain-like"/>
    <property type="match status" value="1"/>
</dbReference>
<dbReference type="Gene3D" id="2.40.170.20">
    <property type="entry name" value="TonB-dependent receptor, beta-barrel domain"/>
    <property type="match status" value="1"/>
</dbReference>
<evidence type="ECO:0000313" key="14">
    <source>
        <dbReference type="Proteomes" id="UP001589774"/>
    </source>
</evidence>
<keyword evidence="5 9" id="KW-0798">TonB box</keyword>
<evidence type="ECO:0000256" key="1">
    <source>
        <dbReference type="ARBA" id="ARBA00004571"/>
    </source>
</evidence>
<evidence type="ECO:0000256" key="3">
    <source>
        <dbReference type="ARBA" id="ARBA00022452"/>
    </source>
</evidence>
<keyword evidence="3 8" id="KW-1134">Transmembrane beta strand</keyword>
<keyword evidence="2 8" id="KW-0813">Transport</keyword>
<feature type="domain" description="TonB-dependent receptor-like beta-barrel" evidence="11">
    <location>
        <begin position="314"/>
        <end position="751"/>
    </location>
</feature>
<feature type="signal peptide" evidence="10">
    <location>
        <begin position="1"/>
        <end position="21"/>
    </location>
</feature>
<evidence type="ECO:0000256" key="10">
    <source>
        <dbReference type="SAM" id="SignalP"/>
    </source>
</evidence>
<evidence type="ECO:0000259" key="12">
    <source>
        <dbReference type="Pfam" id="PF07715"/>
    </source>
</evidence>
<comment type="caution">
    <text evidence="13">The sequence shown here is derived from an EMBL/GenBank/DDBJ whole genome shotgun (WGS) entry which is preliminary data.</text>
</comment>
<evidence type="ECO:0000256" key="4">
    <source>
        <dbReference type="ARBA" id="ARBA00022692"/>
    </source>
</evidence>
<keyword evidence="10" id="KW-0732">Signal</keyword>
<dbReference type="Gene3D" id="2.170.130.10">
    <property type="entry name" value="TonB-dependent receptor, plug domain"/>
    <property type="match status" value="1"/>
</dbReference>
<dbReference type="EMBL" id="JBHLWO010000001">
    <property type="protein sequence ID" value="MFC0317115.1"/>
    <property type="molecule type" value="Genomic_DNA"/>
</dbReference>
<dbReference type="Pfam" id="PF13715">
    <property type="entry name" value="CarbopepD_reg_2"/>
    <property type="match status" value="1"/>
</dbReference>
<evidence type="ECO:0000256" key="8">
    <source>
        <dbReference type="PROSITE-ProRule" id="PRU01360"/>
    </source>
</evidence>
<feature type="domain" description="TonB-dependent receptor plug" evidence="12">
    <location>
        <begin position="118"/>
        <end position="221"/>
    </location>
</feature>
<protein>
    <submittedName>
        <fullName evidence="13">TonB-dependent receptor</fullName>
    </submittedName>
</protein>
<keyword evidence="6 8" id="KW-0472">Membrane</keyword>
<reference evidence="13 14" key="1">
    <citation type="submission" date="2024-09" db="EMBL/GenBank/DDBJ databases">
        <authorList>
            <person name="Sun Q."/>
            <person name="Mori K."/>
        </authorList>
    </citation>
    <scope>NUCLEOTIDE SEQUENCE [LARGE SCALE GENOMIC DNA]</scope>
    <source>
        <strain evidence="13 14">CCM 7765</strain>
    </source>
</reference>
<dbReference type="InterPro" id="IPR008969">
    <property type="entry name" value="CarboxyPept-like_regulatory"/>
</dbReference>
<dbReference type="Pfam" id="PF07715">
    <property type="entry name" value="Plug"/>
    <property type="match status" value="1"/>
</dbReference>
<accession>A0ABV6HE24</accession>
<comment type="similarity">
    <text evidence="8 9">Belongs to the TonB-dependent receptor family.</text>
</comment>